<gene>
    <name evidence="1" type="ORF">HEB94_009120</name>
</gene>
<evidence type="ECO:0000313" key="2">
    <source>
        <dbReference type="Proteomes" id="UP000638648"/>
    </source>
</evidence>
<dbReference type="Proteomes" id="UP000638648">
    <property type="component" value="Unassembled WGS sequence"/>
</dbReference>
<reference evidence="1" key="1">
    <citation type="submission" date="2020-10" db="EMBL/GenBank/DDBJ databases">
        <title>Sequencing the genomes of 1000 actinobacteria strains.</title>
        <authorList>
            <person name="Klenk H.-P."/>
        </authorList>
    </citation>
    <scope>NUCLEOTIDE SEQUENCE</scope>
    <source>
        <strain evidence="1">DSM 45354</strain>
    </source>
</reference>
<name>A0A927RDD4_9ACTN</name>
<dbReference type="RefSeq" id="WP_192755352.1">
    <property type="nucleotide sequence ID" value="NZ_BAABJL010000005.1"/>
</dbReference>
<dbReference type="InterPro" id="IPR019587">
    <property type="entry name" value="Polyketide_cyclase/dehydratase"/>
</dbReference>
<comment type="caution">
    <text evidence="1">The sequence shown here is derived from an EMBL/GenBank/DDBJ whole genome shotgun (WGS) entry which is preliminary data.</text>
</comment>
<dbReference type="Pfam" id="PF10604">
    <property type="entry name" value="Polyketide_cyc2"/>
    <property type="match status" value="1"/>
</dbReference>
<sequence>MRYETTVPTSADPGNVWATWIDVEHWPDWTESVTSAERLDSGEFGVGSRARIKQPAMRPMVWTVIEAQPGRSFVWETRTAGTQMVAGHFLETGPSNTLNIRLSIDHSGLLAGLLGRIVGDRIRTYLRMEGEGVKRHAEARSAR</sequence>
<dbReference type="SUPFAM" id="SSF55961">
    <property type="entry name" value="Bet v1-like"/>
    <property type="match status" value="1"/>
</dbReference>
<organism evidence="1 2">
    <name type="scientific">Actinopolymorpha pittospori</name>
    <dbReference type="NCBI Taxonomy" id="648752"/>
    <lineage>
        <taxon>Bacteria</taxon>
        <taxon>Bacillati</taxon>
        <taxon>Actinomycetota</taxon>
        <taxon>Actinomycetes</taxon>
        <taxon>Propionibacteriales</taxon>
        <taxon>Actinopolymorphaceae</taxon>
        <taxon>Actinopolymorpha</taxon>
    </lineage>
</organism>
<dbReference type="EMBL" id="JADBEM010000001">
    <property type="protein sequence ID" value="MBE1612272.1"/>
    <property type="molecule type" value="Genomic_DNA"/>
</dbReference>
<keyword evidence="2" id="KW-1185">Reference proteome</keyword>
<dbReference type="Gene3D" id="3.30.530.20">
    <property type="match status" value="1"/>
</dbReference>
<dbReference type="AlphaFoldDB" id="A0A927RDD4"/>
<protein>
    <submittedName>
        <fullName evidence="1">Membrane protein</fullName>
    </submittedName>
</protein>
<proteinExistence type="predicted"/>
<accession>A0A927RDD4</accession>
<dbReference type="InterPro" id="IPR023393">
    <property type="entry name" value="START-like_dom_sf"/>
</dbReference>
<evidence type="ECO:0000313" key="1">
    <source>
        <dbReference type="EMBL" id="MBE1612272.1"/>
    </source>
</evidence>